<protein>
    <submittedName>
        <fullName evidence="2">DUF427 domain-containing protein</fullName>
    </submittedName>
</protein>
<dbReference type="InterPro" id="IPR007361">
    <property type="entry name" value="DUF427"/>
</dbReference>
<evidence type="ECO:0000313" key="2">
    <source>
        <dbReference type="EMBL" id="WFS25106.1"/>
    </source>
</evidence>
<proteinExistence type="predicted"/>
<reference evidence="2 3" key="2">
    <citation type="journal article" date="2023" name="MicrobiologyOpen">
        <title>Genomics of the tumorigenes clade of the family Rhizobiaceae and description of Rhizobium rhododendri sp. nov.</title>
        <authorList>
            <person name="Kuzmanovic N."/>
            <person name="diCenzo G.C."/>
            <person name="Bunk B."/>
            <person name="Sproeer C."/>
            <person name="Fruehling A."/>
            <person name="Neumann-Schaal M."/>
            <person name="Overmann J."/>
            <person name="Smalla K."/>
        </authorList>
    </citation>
    <scope>NUCLEOTIDE SEQUENCE [LARGE SCALE GENOMIC DNA]</scope>
    <source>
        <strain evidence="3">rho-6.2</strain>
        <plasmid evidence="2 3">unnamed1</plasmid>
    </source>
</reference>
<reference evidence="2 3" key="1">
    <citation type="journal article" date="2019" name="Phytopathology">
        <title>A Novel Group of Rhizobium tumorigenes-Like Agrobacteria Associated with Crown Gall Disease of Rhododendron and Blueberry.</title>
        <authorList>
            <person name="Kuzmanovic N."/>
            <person name="Behrens P."/>
            <person name="Idczak E."/>
            <person name="Wagner S."/>
            <person name="Gotz M."/>
            <person name="Sproer C."/>
            <person name="Bunk B."/>
            <person name="Overmann J."/>
            <person name="Smalla K."/>
        </authorList>
    </citation>
    <scope>NUCLEOTIDE SEQUENCE [LARGE SCALE GENOMIC DNA]</scope>
    <source>
        <strain evidence="3">rho-6.2</strain>
    </source>
</reference>
<name>A0ABY8IP82_9HYPH</name>
<dbReference type="Proteomes" id="UP000318939">
    <property type="component" value="Plasmid unnamed1"/>
</dbReference>
<dbReference type="EMBL" id="CP117268">
    <property type="protein sequence ID" value="WFS25106.1"/>
    <property type="molecule type" value="Genomic_DNA"/>
</dbReference>
<dbReference type="RefSeq" id="WP_142831045.1">
    <property type="nucleotide sequence ID" value="NZ_CP117268.1"/>
</dbReference>
<geneLocation type="plasmid" evidence="2 3">
    <name>unnamed1</name>
</geneLocation>
<keyword evidence="3" id="KW-1185">Reference proteome</keyword>
<gene>
    <name evidence="2" type="ORF">PR018_22780</name>
</gene>
<dbReference type="Pfam" id="PF04248">
    <property type="entry name" value="NTP_transf_9"/>
    <property type="match status" value="1"/>
</dbReference>
<accession>A0ABY8IP82</accession>
<keyword evidence="2" id="KW-0614">Plasmid</keyword>
<sequence length="125" mass="13598">MLPISVNPSSIYGSAASLYTGSPTTGASSEIFFFGLGAPRHQVELCFGKAKVSYYTLEVDGQKNVDAARFYAEPKPAGKEIKPRGLLEKWEDRSLIHFSSRPRSSLLLRSRVGEATQLASKSLSS</sequence>
<feature type="domain" description="DUF427" evidence="1">
    <location>
        <begin position="39"/>
        <end position="82"/>
    </location>
</feature>
<evidence type="ECO:0000313" key="3">
    <source>
        <dbReference type="Proteomes" id="UP000318939"/>
    </source>
</evidence>
<evidence type="ECO:0000259" key="1">
    <source>
        <dbReference type="Pfam" id="PF04248"/>
    </source>
</evidence>
<organism evidence="2 3">
    <name type="scientific">Rhizobium rhododendri</name>
    <dbReference type="NCBI Taxonomy" id="2506430"/>
    <lineage>
        <taxon>Bacteria</taxon>
        <taxon>Pseudomonadati</taxon>
        <taxon>Pseudomonadota</taxon>
        <taxon>Alphaproteobacteria</taxon>
        <taxon>Hyphomicrobiales</taxon>
        <taxon>Rhizobiaceae</taxon>
        <taxon>Rhizobium/Agrobacterium group</taxon>
        <taxon>Rhizobium</taxon>
    </lineage>
</organism>